<accession>A0AAD3TMD6</accession>
<proteinExistence type="predicted"/>
<organism evidence="1 2">
    <name type="scientific">Nepenthes gracilis</name>
    <name type="common">Slender pitcher plant</name>
    <dbReference type="NCBI Taxonomy" id="150966"/>
    <lineage>
        <taxon>Eukaryota</taxon>
        <taxon>Viridiplantae</taxon>
        <taxon>Streptophyta</taxon>
        <taxon>Embryophyta</taxon>
        <taxon>Tracheophyta</taxon>
        <taxon>Spermatophyta</taxon>
        <taxon>Magnoliopsida</taxon>
        <taxon>eudicotyledons</taxon>
        <taxon>Gunneridae</taxon>
        <taxon>Pentapetalae</taxon>
        <taxon>Caryophyllales</taxon>
        <taxon>Nepenthaceae</taxon>
        <taxon>Nepenthes</taxon>
    </lineage>
</organism>
<dbReference type="Proteomes" id="UP001279734">
    <property type="component" value="Unassembled WGS sequence"/>
</dbReference>
<protein>
    <submittedName>
        <fullName evidence="1">Uncharacterized protein</fullName>
    </submittedName>
</protein>
<evidence type="ECO:0000313" key="2">
    <source>
        <dbReference type="Proteomes" id="UP001279734"/>
    </source>
</evidence>
<gene>
    <name evidence="1" type="ORF">Nepgr_033618</name>
</gene>
<dbReference type="EMBL" id="BSYO01000041">
    <property type="protein sequence ID" value="GMH31774.1"/>
    <property type="molecule type" value="Genomic_DNA"/>
</dbReference>
<name>A0AAD3TMD6_NEPGR</name>
<reference evidence="1" key="1">
    <citation type="submission" date="2023-05" db="EMBL/GenBank/DDBJ databases">
        <title>Nepenthes gracilis genome sequencing.</title>
        <authorList>
            <person name="Fukushima K."/>
        </authorList>
    </citation>
    <scope>NUCLEOTIDE SEQUENCE</scope>
    <source>
        <strain evidence="1">SING2019-196</strain>
    </source>
</reference>
<evidence type="ECO:0000313" key="1">
    <source>
        <dbReference type="EMBL" id="GMH31774.1"/>
    </source>
</evidence>
<dbReference type="AlphaFoldDB" id="A0AAD3TMD6"/>
<sequence>MVEASILTIGLPGGGGLFDVARGESTFKGSGLGGGHCLTELSGTGDSLNEEGFGFIDSGLGGEDGSEALLGEPPLSRQWIFRSLFGASIFDIAEGEASWMGEVAGPTPLVGEV</sequence>
<comment type="caution">
    <text evidence="1">The sequence shown here is derived from an EMBL/GenBank/DDBJ whole genome shotgun (WGS) entry which is preliminary data.</text>
</comment>
<keyword evidence="2" id="KW-1185">Reference proteome</keyword>